<sequence length="221" mass="22685">MSRRLLLSGLLLTSLLTAGCSAFTVSTSEGDSAPVKVGVGSKHGQTPSAAAPTVPPGMDEVAVDIGPTCPTSISVAIDDEWNQPIGYDGYRLYERNNGALMTVNCYENDDVTPSDIVDEGTGTIFASSGSTLRSSSSGTLPGGEYMTFTGTIGAGDVRAIESTESSIFGAVAGVQVEGRLFKITVELVVKSDDQATADVFAQMLPTVQIGGAALTPPPTLS</sequence>
<protein>
    <recommendedName>
        <fullName evidence="4">Lipoprotein</fullName>
    </recommendedName>
</protein>
<evidence type="ECO:0000256" key="1">
    <source>
        <dbReference type="SAM" id="SignalP"/>
    </source>
</evidence>
<keyword evidence="1" id="KW-0732">Signal</keyword>
<accession>A0ABP3C5T8</accession>
<organism evidence="2 3">
    <name type="scientific">Brevibacterium metallidurans</name>
    <dbReference type="NCBI Taxonomy" id="1482676"/>
    <lineage>
        <taxon>Bacteria</taxon>
        <taxon>Bacillati</taxon>
        <taxon>Actinomycetota</taxon>
        <taxon>Actinomycetes</taxon>
        <taxon>Micrococcales</taxon>
        <taxon>Brevibacteriaceae</taxon>
        <taxon>Brevibacterium</taxon>
    </lineage>
</organism>
<name>A0ABP3C5T8_9MICO</name>
<feature type="signal peptide" evidence="1">
    <location>
        <begin position="1"/>
        <end position="22"/>
    </location>
</feature>
<comment type="caution">
    <text evidence="2">The sequence shown here is derived from an EMBL/GenBank/DDBJ whole genome shotgun (WGS) entry which is preliminary data.</text>
</comment>
<gene>
    <name evidence="2" type="ORF">NCCP602_09650</name>
</gene>
<evidence type="ECO:0000313" key="3">
    <source>
        <dbReference type="Proteomes" id="UP001498238"/>
    </source>
</evidence>
<dbReference type="PROSITE" id="PS51257">
    <property type="entry name" value="PROKAR_LIPOPROTEIN"/>
    <property type="match status" value="1"/>
</dbReference>
<evidence type="ECO:0000313" key="2">
    <source>
        <dbReference type="EMBL" id="GAA0035004.1"/>
    </source>
</evidence>
<reference evidence="2 3" key="1">
    <citation type="submission" date="2024-01" db="EMBL/GenBank/DDBJ databases">
        <title>Characterization of antibiotic resistant novel bacterial strains and their environmental applications.</title>
        <authorList>
            <person name="Manzoor S."/>
            <person name="Abbas S."/>
            <person name="Arshad M."/>
            <person name="Ahmed I."/>
        </authorList>
    </citation>
    <scope>NUCLEOTIDE SEQUENCE [LARGE SCALE GENOMIC DNA]</scope>
    <source>
        <strain evidence="2 3">NCCP-602</strain>
    </source>
</reference>
<dbReference type="Proteomes" id="UP001498238">
    <property type="component" value="Unassembled WGS sequence"/>
</dbReference>
<keyword evidence="3" id="KW-1185">Reference proteome</keyword>
<proteinExistence type="predicted"/>
<evidence type="ECO:0008006" key="4">
    <source>
        <dbReference type="Google" id="ProtNLM"/>
    </source>
</evidence>
<dbReference type="EMBL" id="BAAAAF010000002">
    <property type="protein sequence ID" value="GAA0035004.1"/>
    <property type="molecule type" value="Genomic_DNA"/>
</dbReference>
<feature type="chain" id="PRO_5046459981" description="Lipoprotein" evidence="1">
    <location>
        <begin position="23"/>
        <end position="221"/>
    </location>
</feature>
<dbReference type="RefSeq" id="WP_339391967.1">
    <property type="nucleotide sequence ID" value="NZ_BAAAAF010000002.1"/>
</dbReference>